<dbReference type="InterPro" id="IPR052340">
    <property type="entry name" value="RNase_Y/CdgJ"/>
</dbReference>
<dbReference type="Gene3D" id="1.10.3210.10">
    <property type="entry name" value="Hypothetical protein af1432"/>
    <property type="match status" value="1"/>
</dbReference>
<dbReference type="SUPFAM" id="SSF109604">
    <property type="entry name" value="HD-domain/PDEase-like"/>
    <property type="match status" value="1"/>
</dbReference>
<reference evidence="3 4" key="1">
    <citation type="submission" date="2018-11" db="EMBL/GenBank/DDBJ databases">
        <title>The draft genome sequence of Amphritea balenae JAMM 1525T.</title>
        <authorList>
            <person name="Fang Z."/>
            <person name="Zhang Y."/>
            <person name="Han X."/>
        </authorList>
    </citation>
    <scope>NUCLEOTIDE SEQUENCE [LARGE SCALE GENOMIC DNA]</scope>
    <source>
        <strain evidence="3 4">JAMM 1525</strain>
    </source>
</reference>
<feature type="compositionally biased region" description="Polar residues" evidence="1">
    <location>
        <begin position="356"/>
        <end position="367"/>
    </location>
</feature>
<dbReference type="AlphaFoldDB" id="A0A3P1SRE6"/>
<dbReference type="PROSITE" id="PS51833">
    <property type="entry name" value="HDOD"/>
    <property type="match status" value="1"/>
</dbReference>
<comment type="caution">
    <text evidence="3">The sequence shown here is derived from an EMBL/GenBank/DDBJ whole genome shotgun (WGS) entry which is preliminary data.</text>
</comment>
<dbReference type="EMBL" id="RQXV01000004">
    <property type="protein sequence ID" value="RRC99746.1"/>
    <property type="molecule type" value="Genomic_DNA"/>
</dbReference>
<organism evidence="3 4">
    <name type="scientific">Amphritea balenae</name>
    <dbReference type="NCBI Taxonomy" id="452629"/>
    <lineage>
        <taxon>Bacteria</taxon>
        <taxon>Pseudomonadati</taxon>
        <taxon>Pseudomonadota</taxon>
        <taxon>Gammaproteobacteria</taxon>
        <taxon>Oceanospirillales</taxon>
        <taxon>Oceanospirillaceae</taxon>
        <taxon>Amphritea</taxon>
    </lineage>
</organism>
<proteinExistence type="predicted"/>
<keyword evidence="4" id="KW-1185">Reference proteome</keyword>
<dbReference type="RefSeq" id="WP_124925936.1">
    <property type="nucleotide sequence ID" value="NZ_BMOH01000006.1"/>
</dbReference>
<feature type="region of interest" description="Disordered" evidence="1">
    <location>
        <begin position="340"/>
        <end position="368"/>
    </location>
</feature>
<feature type="compositionally biased region" description="Basic and acidic residues" evidence="1">
    <location>
        <begin position="340"/>
        <end position="354"/>
    </location>
</feature>
<dbReference type="InterPro" id="IPR013976">
    <property type="entry name" value="HDOD"/>
</dbReference>
<sequence>MATEDSPKDTSQWVKFLVNEKPPVRLSVISRLQKKLQDKNCSVMQLSRIIKADPVLCLHIVSLAGDLHDKKDSEVTSIDHAISSIGVQKLDKLIQKAPTIRLNANSVAHKMYFRSVANSYHAAIQTRTWLVKTRSGMFAEESFLAALFYGVGHWMLWSFAPIHMSRIEVLIREKGALPEIAEQQVLGCTIASISKGLIDRWFISPLALETLHQDSPLNKQIITKLHQRALGDPRLHGDELRSLNHLIQQKSFPVKLANMLSSAANYCWSSDSAMDIIDIINDYLRGELGKTVNFLHQNCADAARQYHVVGTLSPAAEMLMLNSEISPNYRLTGADKKLIPDHAPRPAPVKKESAPKAQTNAKTTQPADSDFADEAKFKEIAARLLKPGDKYSQAAEILNDLILGLTEGLGLSRIAINIIPGKAELIKVVLDKGFEPGHPISKSSHKLSENSLFSRLWEKPACMRVNKQNRQRIRSMLPDSFNPLVSEQDFLLMSLFAGNKPVAVVYADRDGSKGGTTDFHQEKLKYLCSAAGVSLKQVTQKRSGAK</sequence>
<evidence type="ECO:0000256" key="1">
    <source>
        <dbReference type="SAM" id="MobiDB-lite"/>
    </source>
</evidence>
<evidence type="ECO:0000313" key="3">
    <source>
        <dbReference type="EMBL" id="RRC99746.1"/>
    </source>
</evidence>
<accession>A0A3P1SRE6</accession>
<evidence type="ECO:0000259" key="2">
    <source>
        <dbReference type="PROSITE" id="PS51833"/>
    </source>
</evidence>
<dbReference type="PANTHER" id="PTHR33525:SF3">
    <property type="entry name" value="RIBONUCLEASE Y"/>
    <property type="match status" value="1"/>
</dbReference>
<dbReference type="PANTHER" id="PTHR33525">
    <property type="match status" value="1"/>
</dbReference>
<dbReference type="OrthoDB" id="6188783at2"/>
<dbReference type="Pfam" id="PF08668">
    <property type="entry name" value="HDOD"/>
    <property type="match status" value="1"/>
</dbReference>
<evidence type="ECO:0000313" key="4">
    <source>
        <dbReference type="Proteomes" id="UP000267535"/>
    </source>
</evidence>
<dbReference type="Proteomes" id="UP000267535">
    <property type="component" value="Unassembled WGS sequence"/>
</dbReference>
<feature type="domain" description="HDOD" evidence="2">
    <location>
        <begin position="22"/>
        <end position="217"/>
    </location>
</feature>
<name>A0A3P1SRE6_9GAMM</name>
<gene>
    <name evidence="3" type="ORF">EHS89_09675</name>
</gene>
<protein>
    <submittedName>
        <fullName evidence="3">HDOD domain-containing protein</fullName>
    </submittedName>
</protein>